<reference evidence="2 4" key="1">
    <citation type="submission" date="2015-01" db="EMBL/GenBank/DDBJ databases">
        <title>Evolution of Trichinella species and genotypes.</title>
        <authorList>
            <person name="Korhonen P.K."/>
            <person name="Edoardo P."/>
            <person name="Giuseppe L.R."/>
            <person name="Gasser R.B."/>
        </authorList>
    </citation>
    <scope>NUCLEOTIDE SEQUENCE [LARGE SCALE GENOMIC DNA]</scope>
    <source>
        <strain evidence="2">ISS470</strain>
    </source>
</reference>
<gene>
    <name evidence="2" type="ORF">T4D_2167</name>
    <name evidence="3" type="ORF">T4D_3082</name>
</gene>
<evidence type="ECO:0000313" key="4">
    <source>
        <dbReference type="Proteomes" id="UP000054995"/>
    </source>
</evidence>
<keyword evidence="4" id="KW-1185">Reference proteome</keyword>
<accession>A0A0V1DJB5</accession>
<comment type="caution">
    <text evidence="2">The sequence shown here is derived from an EMBL/GenBank/DDBJ whole genome shotgun (WGS) entry which is preliminary data.</text>
</comment>
<feature type="non-terminal residue" evidence="2">
    <location>
        <position position="1"/>
    </location>
</feature>
<protein>
    <submittedName>
        <fullName evidence="2">Uncharacterized protein</fullName>
    </submittedName>
</protein>
<organism evidence="2 4">
    <name type="scientific">Trichinella pseudospiralis</name>
    <name type="common">Parasitic roundworm</name>
    <dbReference type="NCBI Taxonomy" id="6337"/>
    <lineage>
        <taxon>Eukaryota</taxon>
        <taxon>Metazoa</taxon>
        <taxon>Ecdysozoa</taxon>
        <taxon>Nematoda</taxon>
        <taxon>Enoplea</taxon>
        <taxon>Dorylaimia</taxon>
        <taxon>Trichinellida</taxon>
        <taxon>Trichinellidae</taxon>
        <taxon>Trichinella</taxon>
    </lineage>
</organism>
<feature type="signal peptide" evidence="1">
    <location>
        <begin position="1"/>
        <end position="16"/>
    </location>
</feature>
<evidence type="ECO:0000256" key="1">
    <source>
        <dbReference type="SAM" id="SignalP"/>
    </source>
</evidence>
<feature type="chain" id="PRO_5007438180" evidence="1">
    <location>
        <begin position="17"/>
        <end position="39"/>
    </location>
</feature>
<dbReference type="EMBL" id="JYDT01003848">
    <property type="protein sequence ID" value="KRY62072.1"/>
    <property type="molecule type" value="Genomic_DNA"/>
</dbReference>
<proteinExistence type="predicted"/>
<name>A0A0V1DJB5_TRIPS</name>
<dbReference type="Proteomes" id="UP000054995">
    <property type="component" value="Unassembled WGS sequence"/>
</dbReference>
<keyword evidence="1" id="KW-0732">Signal</keyword>
<dbReference type="EMBL" id="JYDT01004524">
    <property type="protein sequence ID" value="KRY61615.1"/>
    <property type="molecule type" value="Genomic_DNA"/>
</dbReference>
<sequence>LNRRMMLMALLHPALTEVWFSLRAWRREVCKGSLVLIVG</sequence>
<evidence type="ECO:0000313" key="3">
    <source>
        <dbReference type="EMBL" id="KRY62072.1"/>
    </source>
</evidence>
<dbReference type="AlphaFoldDB" id="A0A0V1DJB5"/>
<evidence type="ECO:0000313" key="2">
    <source>
        <dbReference type="EMBL" id="KRY61615.1"/>
    </source>
</evidence>